<dbReference type="Pfam" id="PF03067">
    <property type="entry name" value="LPMO_10"/>
    <property type="match status" value="1"/>
</dbReference>
<accession>A0ABD2P8R5</accession>
<gene>
    <name evidence="3" type="ORF">HHI36_001813</name>
</gene>
<feature type="signal peptide" evidence="1">
    <location>
        <begin position="1"/>
        <end position="21"/>
    </location>
</feature>
<organism evidence="3 4">
    <name type="scientific">Cryptolaemus montrouzieri</name>
    <dbReference type="NCBI Taxonomy" id="559131"/>
    <lineage>
        <taxon>Eukaryota</taxon>
        <taxon>Metazoa</taxon>
        <taxon>Ecdysozoa</taxon>
        <taxon>Arthropoda</taxon>
        <taxon>Hexapoda</taxon>
        <taxon>Insecta</taxon>
        <taxon>Pterygota</taxon>
        <taxon>Neoptera</taxon>
        <taxon>Endopterygota</taxon>
        <taxon>Coleoptera</taxon>
        <taxon>Polyphaga</taxon>
        <taxon>Cucujiformia</taxon>
        <taxon>Coccinelloidea</taxon>
        <taxon>Coccinellidae</taxon>
        <taxon>Scymninae</taxon>
        <taxon>Scymnini</taxon>
        <taxon>Cryptolaemus</taxon>
    </lineage>
</organism>
<keyword evidence="1" id="KW-0732">Signal</keyword>
<dbReference type="Proteomes" id="UP001516400">
    <property type="component" value="Unassembled WGS sequence"/>
</dbReference>
<reference evidence="3 4" key="1">
    <citation type="journal article" date="2021" name="BMC Biol.">
        <title>Horizontally acquired antibacterial genes associated with adaptive radiation of ladybird beetles.</title>
        <authorList>
            <person name="Li H.S."/>
            <person name="Tang X.F."/>
            <person name="Huang Y.H."/>
            <person name="Xu Z.Y."/>
            <person name="Chen M.L."/>
            <person name="Du X.Y."/>
            <person name="Qiu B.Y."/>
            <person name="Chen P.T."/>
            <person name="Zhang W."/>
            <person name="Slipinski A."/>
            <person name="Escalona H.E."/>
            <person name="Waterhouse R.M."/>
            <person name="Zwick A."/>
            <person name="Pang H."/>
        </authorList>
    </citation>
    <scope>NUCLEOTIDE SEQUENCE [LARGE SCALE GENOMIC DNA]</scope>
    <source>
        <strain evidence="3">SYSU2018</strain>
    </source>
</reference>
<dbReference type="InterPro" id="IPR004302">
    <property type="entry name" value="Cellulose/chitin-bd_N"/>
</dbReference>
<evidence type="ECO:0000313" key="3">
    <source>
        <dbReference type="EMBL" id="KAL3287339.1"/>
    </source>
</evidence>
<evidence type="ECO:0000313" key="4">
    <source>
        <dbReference type="Proteomes" id="UP001516400"/>
    </source>
</evidence>
<feature type="domain" description="Chitin-binding type-4" evidence="2">
    <location>
        <begin position="22"/>
        <end position="211"/>
    </location>
</feature>
<feature type="chain" id="PRO_5044805016" description="Chitin-binding type-4 domain-containing protein" evidence="1">
    <location>
        <begin position="22"/>
        <end position="215"/>
    </location>
</feature>
<dbReference type="EMBL" id="JABFTP020000185">
    <property type="protein sequence ID" value="KAL3287339.1"/>
    <property type="molecule type" value="Genomic_DNA"/>
</dbReference>
<evidence type="ECO:0000256" key="1">
    <source>
        <dbReference type="SAM" id="SignalP"/>
    </source>
</evidence>
<sequence length="215" mass="23710">MKSFKITLLVILAIGLKETIGHGMMLEPPNRSSLWRFYPHVPPNYDDDGNNCGGMTVQWDTFGGKCGVCGDVYNEPHPQDNENTGKYGKFGVVRTYKMGSTIDVGVLLTTSHLGNFKYSVCVLEDPTKPESGEDCFQALTLGNGDSEYIVPGEEGDSFMVNNTVILPPNLVCDRCVLRWHYTAGNNWGRCTDGTYADGCGPQETFRSCSDIKIEQ</sequence>
<protein>
    <recommendedName>
        <fullName evidence="2">Chitin-binding type-4 domain-containing protein</fullName>
    </recommendedName>
</protein>
<proteinExistence type="predicted"/>
<dbReference type="AlphaFoldDB" id="A0ABD2P8R5"/>
<comment type="caution">
    <text evidence="3">The sequence shown here is derived from an EMBL/GenBank/DDBJ whole genome shotgun (WGS) entry which is preliminary data.</text>
</comment>
<evidence type="ECO:0000259" key="2">
    <source>
        <dbReference type="Pfam" id="PF03067"/>
    </source>
</evidence>
<keyword evidence="4" id="KW-1185">Reference proteome</keyword>
<name>A0ABD2P8R5_9CUCU</name>